<dbReference type="OrthoDB" id="1001863at2759"/>
<keyword evidence="1" id="KW-0479">Metal-binding</keyword>
<feature type="domain" description="CCHC-type" evidence="3">
    <location>
        <begin position="12"/>
        <end position="26"/>
    </location>
</feature>
<evidence type="ECO:0000256" key="1">
    <source>
        <dbReference type="PROSITE-ProRule" id="PRU00047"/>
    </source>
</evidence>
<keyword evidence="4" id="KW-1185">Reference proteome</keyword>
<gene>
    <name evidence="5" type="primary">LOC111020790</name>
</gene>
<evidence type="ECO:0000259" key="3">
    <source>
        <dbReference type="PROSITE" id="PS50158"/>
    </source>
</evidence>
<reference evidence="5" key="1">
    <citation type="submission" date="2025-08" db="UniProtKB">
        <authorList>
            <consortium name="RefSeq"/>
        </authorList>
    </citation>
    <scope>IDENTIFICATION</scope>
    <source>
        <strain evidence="5">OHB3-1</strain>
    </source>
</reference>
<organism evidence="4 5">
    <name type="scientific">Momordica charantia</name>
    <name type="common">Bitter gourd</name>
    <name type="synonym">Balsam pear</name>
    <dbReference type="NCBI Taxonomy" id="3673"/>
    <lineage>
        <taxon>Eukaryota</taxon>
        <taxon>Viridiplantae</taxon>
        <taxon>Streptophyta</taxon>
        <taxon>Embryophyta</taxon>
        <taxon>Tracheophyta</taxon>
        <taxon>Spermatophyta</taxon>
        <taxon>Magnoliopsida</taxon>
        <taxon>eudicotyledons</taxon>
        <taxon>Gunneridae</taxon>
        <taxon>Pentapetalae</taxon>
        <taxon>rosids</taxon>
        <taxon>fabids</taxon>
        <taxon>Cucurbitales</taxon>
        <taxon>Cucurbitaceae</taxon>
        <taxon>Momordiceae</taxon>
        <taxon>Momordica</taxon>
    </lineage>
</organism>
<protein>
    <submittedName>
        <fullName evidence="5">Uncharacterized protein LOC111020790</fullName>
    </submittedName>
</protein>
<dbReference type="GO" id="GO:0008270">
    <property type="term" value="F:zinc ion binding"/>
    <property type="evidence" value="ECO:0007669"/>
    <property type="project" value="UniProtKB-KW"/>
</dbReference>
<feature type="region of interest" description="Disordered" evidence="2">
    <location>
        <begin position="196"/>
        <end position="235"/>
    </location>
</feature>
<dbReference type="SUPFAM" id="SSF57756">
    <property type="entry name" value="Retrovirus zinc finger-like domains"/>
    <property type="match status" value="1"/>
</dbReference>
<dbReference type="RefSeq" id="XP_022153253.1">
    <property type="nucleotide sequence ID" value="XM_022297561.1"/>
</dbReference>
<dbReference type="InterPro" id="IPR001878">
    <property type="entry name" value="Znf_CCHC"/>
</dbReference>
<dbReference type="Proteomes" id="UP000504603">
    <property type="component" value="Unplaced"/>
</dbReference>
<dbReference type="AlphaFoldDB" id="A0A6J1DGZ9"/>
<name>A0A6J1DGZ9_MOMCH</name>
<keyword evidence="1" id="KW-0862">Zinc</keyword>
<dbReference type="PROSITE" id="PS50158">
    <property type="entry name" value="ZF_CCHC"/>
    <property type="match status" value="1"/>
</dbReference>
<sequence length="253" mass="28519">MESNMKGIHLVCFNCGVYGHKLEECPLRCNTETKVNDNSSGILDSVGADSRVPKESNIPEFPQKPFIPVTVSQLNPSPGHGPWMLVDHSKRNGGGKPPRTRSGRGFISSKNLNTKWNLNSDPNEEPMNVLDTIVDPTMKRDPIKSFQIKSVERVRLARDQDSWRFKNKIPFAGPGANFSSLPFDYQGTLVIQDTDGRRKPRWMDQDYDPGDMDSEQEDDTDPKSPIPRNGYFDSAGPQQVRLCIGRVFLIRTR</sequence>
<evidence type="ECO:0000256" key="2">
    <source>
        <dbReference type="SAM" id="MobiDB-lite"/>
    </source>
</evidence>
<proteinExistence type="predicted"/>
<dbReference type="GeneID" id="111020790"/>
<evidence type="ECO:0000313" key="5">
    <source>
        <dbReference type="RefSeq" id="XP_022153253.1"/>
    </source>
</evidence>
<dbReference type="Pfam" id="PF00098">
    <property type="entry name" value="zf-CCHC"/>
    <property type="match status" value="1"/>
</dbReference>
<keyword evidence="1" id="KW-0863">Zinc-finger</keyword>
<accession>A0A6J1DGZ9</accession>
<evidence type="ECO:0000313" key="4">
    <source>
        <dbReference type="Proteomes" id="UP000504603"/>
    </source>
</evidence>
<dbReference type="KEGG" id="mcha:111020790"/>
<dbReference type="GO" id="GO:0003676">
    <property type="term" value="F:nucleic acid binding"/>
    <property type="evidence" value="ECO:0007669"/>
    <property type="project" value="InterPro"/>
</dbReference>
<dbReference type="InterPro" id="IPR036875">
    <property type="entry name" value="Znf_CCHC_sf"/>
</dbReference>
<feature type="compositionally biased region" description="Acidic residues" evidence="2">
    <location>
        <begin position="205"/>
        <end position="220"/>
    </location>
</feature>